<organism evidence="1 2">
    <name type="scientific">Tenebrio molitor</name>
    <name type="common">Yellow mealworm beetle</name>
    <dbReference type="NCBI Taxonomy" id="7067"/>
    <lineage>
        <taxon>Eukaryota</taxon>
        <taxon>Metazoa</taxon>
        <taxon>Ecdysozoa</taxon>
        <taxon>Arthropoda</taxon>
        <taxon>Hexapoda</taxon>
        <taxon>Insecta</taxon>
        <taxon>Pterygota</taxon>
        <taxon>Neoptera</taxon>
        <taxon>Endopterygota</taxon>
        <taxon>Coleoptera</taxon>
        <taxon>Polyphaga</taxon>
        <taxon>Cucujiformia</taxon>
        <taxon>Tenebrionidae</taxon>
        <taxon>Tenebrio</taxon>
    </lineage>
</organism>
<dbReference type="Proteomes" id="UP000719412">
    <property type="component" value="Unassembled WGS sequence"/>
</dbReference>
<reference evidence="1" key="2">
    <citation type="submission" date="2021-08" db="EMBL/GenBank/DDBJ databases">
        <authorList>
            <person name="Eriksson T."/>
        </authorList>
    </citation>
    <scope>NUCLEOTIDE SEQUENCE</scope>
    <source>
        <strain evidence="1">Stoneville</strain>
        <tissue evidence="1">Whole head</tissue>
    </source>
</reference>
<keyword evidence="2" id="KW-1185">Reference proteome</keyword>
<gene>
    <name evidence="1" type="ORF">GEV33_003341</name>
</gene>
<evidence type="ECO:0000313" key="1">
    <source>
        <dbReference type="EMBL" id="KAH0819450.1"/>
    </source>
</evidence>
<dbReference type="EMBL" id="JABDTM020014532">
    <property type="protein sequence ID" value="KAH0819450.1"/>
    <property type="molecule type" value="Genomic_DNA"/>
</dbReference>
<comment type="caution">
    <text evidence="1">The sequence shown here is derived from an EMBL/GenBank/DDBJ whole genome shotgun (WGS) entry which is preliminary data.</text>
</comment>
<reference evidence="1" key="1">
    <citation type="journal article" date="2020" name="J Insects Food Feed">
        <title>The yellow mealworm (Tenebrio molitor) genome: a resource for the emerging insects as food and feed industry.</title>
        <authorList>
            <person name="Eriksson T."/>
            <person name="Andere A."/>
            <person name="Kelstrup H."/>
            <person name="Emery V."/>
            <person name="Picard C."/>
        </authorList>
    </citation>
    <scope>NUCLEOTIDE SEQUENCE</scope>
    <source>
        <strain evidence="1">Stoneville</strain>
        <tissue evidence="1">Whole head</tissue>
    </source>
</reference>
<name>A0A8J6HRI2_TENMO</name>
<evidence type="ECO:0000313" key="2">
    <source>
        <dbReference type="Proteomes" id="UP000719412"/>
    </source>
</evidence>
<accession>A0A8J6HRI2</accession>
<protein>
    <submittedName>
        <fullName evidence="1">Uncharacterized protein</fullName>
    </submittedName>
</protein>
<dbReference type="AlphaFoldDB" id="A0A8J6HRI2"/>
<sequence length="118" mass="13492">MEIVDFERAYIGQVDLKTAAFFRDKKPTKSLTSKCLFVLLFDDINVNKSRRGLNFTILIERRPHPLLDDANELAPAIFLQRSAAFPVLPRSETPGHVGDRFEGKKLAKSDRRFNLQTT</sequence>
<proteinExistence type="predicted"/>